<protein>
    <recommendedName>
        <fullName evidence="3">Autophagy-related protein 3</fullName>
    </recommendedName>
    <alternativeName>
        <fullName evidence="10 11">Autophagy-related E2-like conjugation enzyme ATG3</fullName>
    </alternativeName>
</protein>
<dbReference type="GO" id="GO:0015031">
    <property type="term" value="P:protein transport"/>
    <property type="evidence" value="ECO:0007669"/>
    <property type="project" value="UniProtKB-KW"/>
</dbReference>
<evidence type="ECO:0000256" key="8">
    <source>
        <dbReference type="ARBA" id="ARBA00023006"/>
    </source>
</evidence>
<dbReference type="AlphaFoldDB" id="A0A376B2E4"/>
<dbReference type="GO" id="GO:0019776">
    <property type="term" value="F:Atg8-family ligase activity"/>
    <property type="evidence" value="ECO:0007669"/>
    <property type="project" value="TreeGrafter"/>
</dbReference>
<evidence type="ECO:0000256" key="7">
    <source>
        <dbReference type="ARBA" id="ARBA00022927"/>
    </source>
</evidence>
<dbReference type="GO" id="GO:0000422">
    <property type="term" value="P:autophagy of mitochondrion"/>
    <property type="evidence" value="ECO:0007669"/>
    <property type="project" value="TreeGrafter"/>
</dbReference>
<evidence type="ECO:0000256" key="10">
    <source>
        <dbReference type="ARBA" id="ARBA00032144"/>
    </source>
</evidence>
<evidence type="ECO:0000256" key="3">
    <source>
        <dbReference type="ARBA" id="ARBA00018067"/>
    </source>
</evidence>
<keyword evidence="5" id="KW-0963">Cytoplasm</keyword>
<keyword evidence="7" id="KW-0653">Protein transport</keyword>
<name>A0A376B2E4_9ASCO</name>
<comment type="function">
    <text evidence="9">E2 conjugating enzyme required for the cytoplasm to vacuole transport (Cvt) and autophagy. Required for selective autophagic degradation of the nucleus (nucleophagy) as well as for mitophagy which contributes to regulate mitochondrial quantity and quality by eliminating the mitochondria to a basal level to fulfill cellular energy requirements and preventing excess ROS production. Responsible for the E2-like covalent binding of phosphatidylethanolamine to the C-terminal Gly of ATG8. The ATG12-ATG5 conjugate plays a role of an E3 and promotes the transfer of ATG8 from ATG3 to phosphatidylethanolamine (PE). This step is required for the membrane association of ATG8. The formation of the ATG8-phosphatidylethanolamine conjugate is essential for autophagy and for the cytoplasm to vacuole transport (Cvt). The ATG8-PE conjugate mediates tethering between adjacent membranes and stimulates membrane hemifusion, leading to expansion of the autophagosomal membrane during autophagy.</text>
</comment>
<comment type="subcellular location">
    <subcellularLocation>
        <location evidence="1">Cytoplasm</location>
    </subcellularLocation>
</comment>
<dbReference type="GO" id="GO:0044804">
    <property type="term" value="P:nucleophagy"/>
    <property type="evidence" value="ECO:0007669"/>
    <property type="project" value="TreeGrafter"/>
</dbReference>
<dbReference type="GO" id="GO:0061723">
    <property type="term" value="P:glycophagy"/>
    <property type="evidence" value="ECO:0007669"/>
    <property type="project" value="TreeGrafter"/>
</dbReference>
<keyword evidence="6" id="KW-0833">Ubl conjugation pathway</keyword>
<sequence length="314" mass="36191">MIRSTLSSWREYLTPISHKSTFRETGMITPEEFVASGDYLQHMFPTWKWNGTGIESSENPKSVLEIRDFLPLEKQFLVTRKVVCDKRISEENMASNAGCSSDNFTEEEKDGWVLETVDERYNYNTLTSKTGEPQQNSNAKTVAENEIQEILDDDDDIVTPYELVNENRRYYDLYITYSTSYRVPKMYLVGFDSNGLPLTPDQMLQDISPDYRAKTATIETLPVFKKSKKNIISISIHPCKHANVMKMLINRLLLKNNDPDRTKDDGSMDDLGNEDDWEVLQDSGLRVDQYLIVFLKFISSVTPGIQYDYTMEGL</sequence>
<keyword evidence="8" id="KW-0072">Autophagy</keyword>
<keyword evidence="13" id="KW-1185">Reference proteome</keyword>
<evidence type="ECO:0000256" key="4">
    <source>
        <dbReference type="ARBA" id="ARBA00022448"/>
    </source>
</evidence>
<accession>A0A376B2E4</accession>
<evidence type="ECO:0000256" key="6">
    <source>
        <dbReference type="ARBA" id="ARBA00022786"/>
    </source>
</evidence>
<keyword evidence="4" id="KW-0813">Transport</keyword>
<proteinExistence type="inferred from homology"/>
<dbReference type="Proteomes" id="UP000262825">
    <property type="component" value="Unassembled WGS sequence"/>
</dbReference>
<dbReference type="EMBL" id="UFAJ01000055">
    <property type="protein sequence ID" value="SSD58843.1"/>
    <property type="molecule type" value="Genomic_DNA"/>
</dbReference>
<evidence type="ECO:0000256" key="9">
    <source>
        <dbReference type="ARBA" id="ARBA00025674"/>
    </source>
</evidence>
<dbReference type="InterPro" id="IPR007135">
    <property type="entry name" value="Atg3/Atg10"/>
</dbReference>
<dbReference type="PANTHER" id="PTHR12866">
    <property type="entry name" value="UBIQUITIN-LIKE-CONJUGATING ENZYME ATG3"/>
    <property type="match status" value="1"/>
</dbReference>
<evidence type="ECO:0000256" key="5">
    <source>
        <dbReference type="ARBA" id="ARBA00022490"/>
    </source>
</evidence>
<dbReference type="GO" id="GO:0000045">
    <property type="term" value="P:autophagosome assembly"/>
    <property type="evidence" value="ECO:0007669"/>
    <property type="project" value="TreeGrafter"/>
</dbReference>
<evidence type="ECO:0000313" key="12">
    <source>
        <dbReference type="EMBL" id="SSD58843.1"/>
    </source>
</evidence>
<evidence type="ECO:0000256" key="11">
    <source>
        <dbReference type="ARBA" id="ARBA00033139"/>
    </source>
</evidence>
<comment type="similarity">
    <text evidence="2">Belongs to the ATG3 family.</text>
</comment>
<dbReference type="GO" id="GO:0005829">
    <property type="term" value="C:cytosol"/>
    <property type="evidence" value="ECO:0007669"/>
    <property type="project" value="TreeGrafter"/>
</dbReference>
<dbReference type="VEuPathDB" id="FungiDB:SCODWIG_00604"/>
<gene>
    <name evidence="12" type="ORF">SCODWIG_00604</name>
</gene>
<evidence type="ECO:0000313" key="13">
    <source>
        <dbReference type="Proteomes" id="UP000262825"/>
    </source>
</evidence>
<dbReference type="PANTHER" id="PTHR12866:SF2">
    <property type="entry name" value="UBIQUITIN-LIKE-CONJUGATING ENZYME ATG3"/>
    <property type="match status" value="1"/>
</dbReference>
<dbReference type="Gene3D" id="3.30.1460.50">
    <property type="match status" value="1"/>
</dbReference>
<evidence type="ECO:0000256" key="2">
    <source>
        <dbReference type="ARBA" id="ARBA00007683"/>
    </source>
</evidence>
<dbReference type="Pfam" id="PF03987">
    <property type="entry name" value="Autophagy_act_C"/>
    <property type="match status" value="1"/>
</dbReference>
<dbReference type="GO" id="GO:0000407">
    <property type="term" value="C:phagophore assembly site"/>
    <property type="evidence" value="ECO:0007669"/>
    <property type="project" value="TreeGrafter"/>
</dbReference>
<evidence type="ECO:0000256" key="1">
    <source>
        <dbReference type="ARBA" id="ARBA00004496"/>
    </source>
</evidence>
<reference evidence="13" key="1">
    <citation type="submission" date="2018-06" db="EMBL/GenBank/DDBJ databases">
        <authorList>
            <person name="Guldener U."/>
        </authorList>
    </citation>
    <scope>NUCLEOTIDE SEQUENCE [LARGE SCALE GENOMIC DNA]</scope>
    <source>
        <strain evidence="13">UTAD17</strain>
    </source>
</reference>
<organism evidence="12 13">
    <name type="scientific">Saccharomycodes ludwigii</name>
    <dbReference type="NCBI Taxonomy" id="36035"/>
    <lineage>
        <taxon>Eukaryota</taxon>
        <taxon>Fungi</taxon>
        <taxon>Dikarya</taxon>
        <taxon>Ascomycota</taxon>
        <taxon>Saccharomycotina</taxon>
        <taxon>Saccharomycetes</taxon>
        <taxon>Saccharomycodales</taxon>
        <taxon>Saccharomycodaceae</taxon>
        <taxon>Saccharomycodes</taxon>
    </lineage>
</organism>